<dbReference type="InterPro" id="IPR025420">
    <property type="entry name" value="DUF4143"/>
</dbReference>
<dbReference type="Pfam" id="PF13173">
    <property type="entry name" value="AAA_14"/>
    <property type="match status" value="1"/>
</dbReference>
<accession>A0A9E2KNV6</accession>
<evidence type="ECO:0000259" key="2">
    <source>
        <dbReference type="Pfam" id="PF13635"/>
    </source>
</evidence>
<gene>
    <name evidence="3" type="ORF">IAA31_04735</name>
</gene>
<organism evidence="3 4">
    <name type="scientific">Candidatus Anaerobiospirillum merdipullorum</name>
    <dbReference type="NCBI Taxonomy" id="2838450"/>
    <lineage>
        <taxon>Bacteria</taxon>
        <taxon>Pseudomonadati</taxon>
        <taxon>Pseudomonadota</taxon>
        <taxon>Gammaproteobacteria</taxon>
        <taxon>Aeromonadales</taxon>
        <taxon>Succinivibrionaceae</taxon>
        <taxon>Anaerobiospirillum</taxon>
    </lineage>
</organism>
<dbReference type="PANTHER" id="PTHR33295">
    <property type="entry name" value="ATPASE"/>
    <property type="match status" value="1"/>
</dbReference>
<dbReference type="Proteomes" id="UP000824150">
    <property type="component" value="Unassembled WGS sequence"/>
</dbReference>
<reference evidence="3" key="1">
    <citation type="journal article" date="2021" name="PeerJ">
        <title>Extensive microbial diversity within the chicken gut microbiome revealed by metagenomics and culture.</title>
        <authorList>
            <person name="Gilroy R."/>
            <person name="Ravi A."/>
            <person name="Getino M."/>
            <person name="Pursley I."/>
            <person name="Horton D.L."/>
            <person name="Alikhan N.F."/>
            <person name="Baker D."/>
            <person name="Gharbi K."/>
            <person name="Hall N."/>
            <person name="Watson M."/>
            <person name="Adriaenssens E.M."/>
            <person name="Foster-Nyarko E."/>
            <person name="Jarju S."/>
            <person name="Secka A."/>
            <person name="Antonio M."/>
            <person name="Oren A."/>
            <person name="Chaudhuri R.R."/>
            <person name="La Ragione R."/>
            <person name="Hildebrand F."/>
            <person name="Pallen M.J."/>
        </authorList>
    </citation>
    <scope>NUCLEOTIDE SEQUENCE</scope>
    <source>
        <strain evidence="3">687</strain>
    </source>
</reference>
<evidence type="ECO:0000313" key="3">
    <source>
        <dbReference type="EMBL" id="MBU3826777.1"/>
    </source>
</evidence>
<proteinExistence type="predicted"/>
<evidence type="ECO:0000313" key="4">
    <source>
        <dbReference type="Proteomes" id="UP000824150"/>
    </source>
</evidence>
<feature type="domain" description="DUF4143" evidence="2">
    <location>
        <begin position="229"/>
        <end position="381"/>
    </location>
</feature>
<evidence type="ECO:0000259" key="1">
    <source>
        <dbReference type="Pfam" id="PF13173"/>
    </source>
</evidence>
<name>A0A9E2KNV6_9GAMM</name>
<dbReference type="PANTHER" id="PTHR33295:SF7">
    <property type="entry name" value="ATPASE"/>
    <property type="match status" value="1"/>
</dbReference>
<sequence length="441" mass="49124">MERLVLTKLRHWQQDPQRKPLLLTGAPGVRKTWLLQDWGKKYFANVAYFNFAAHPEYQQFFTAPYAVAKAVAQLQLASTQPIYPEKTLIILDAIDDCPVVINALPAFRASAIPYQVVAAARGYGLRQATWPSGAVEQLTVYPLTFTEFLHACGDHNLVAYLESINELAPLPDFFFHALSEKLKMYFMIGGMPATVAPWAQAQDVVALSAALRALSAACERTFLCTPMLQDVPKLSLLWQSIPQQLVRVNKKFNYRGVKVGARAREYARALQWLQDTGLVHKVVRAATPTGPLVAASVAPGFKLYPLDVGLLRHAMQIAPPALMQGEFLFSAFNGALSETFVLQSLLPQYGNEIYYWSQLNPFYAIDFLLPQDEAVIPLALKVPAKLAWRSLNKFKVRAGNVPALRVSLTLANLKMEGDMLTVPLFLVDHLKRLIGMALSEL</sequence>
<dbReference type="EMBL" id="JAHLFG010000051">
    <property type="protein sequence ID" value="MBU3826777.1"/>
    <property type="molecule type" value="Genomic_DNA"/>
</dbReference>
<dbReference type="InterPro" id="IPR027417">
    <property type="entry name" value="P-loop_NTPase"/>
</dbReference>
<dbReference type="AlphaFoldDB" id="A0A9E2KNV6"/>
<dbReference type="Pfam" id="PF13635">
    <property type="entry name" value="DUF4143"/>
    <property type="match status" value="1"/>
</dbReference>
<comment type="caution">
    <text evidence="3">The sequence shown here is derived from an EMBL/GenBank/DDBJ whole genome shotgun (WGS) entry which is preliminary data.</text>
</comment>
<reference evidence="3" key="2">
    <citation type="submission" date="2021-04" db="EMBL/GenBank/DDBJ databases">
        <authorList>
            <person name="Gilroy R."/>
        </authorList>
    </citation>
    <scope>NUCLEOTIDE SEQUENCE</scope>
    <source>
        <strain evidence="3">687</strain>
    </source>
</reference>
<protein>
    <submittedName>
        <fullName evidence="3">DUF4143 domain-containing protein</fullName>
    </submittedName>
</protein>
<feature type="domain" description="AAA" evidence="1">
    <location>
        <begin position="18"/>
        <end position="149"/>
    </location>
</feature>
<dbReference type="InterPro" id="IPR041682">
    <property type="entry name" value="AAA_14"/>
</dbReference>
<dbReference type="SUPFAM" id="SSF52540">
    <property type="entry name" value="P-loop containing nucleoside triphosphate hydrolases"/>
    <property type="match status" value="1"/>
</dbReference>